<dbReference type="InterPro" id="IPR021135">
    <property type="entry name" value="PEP_COase"/>
</dbReference>
<evidence type="ECO:0000256" key="10">
    <source>
        <dbReference type="HAMAP-Rule" id="MF_00595"/>
    </source>
</evidence>
<dbReference type="AlphaFoldDB" id="A0A7U7GES1"/>
<keyword evidence="7 10" id="KW-0456">Lyase</keyword>
<keyword evidence="14" id="KW-1185">Reference proteome</keyword>
<dbReference type="GO" id="GO:0006107">
    <property type="term" value="P:oxaloacetate metabolic process"/>
    <property type="evidence" value="ECO:0007669"/>
    <property type="project" value="UniProtKB-UniRule"/>
</dbReference>
<evidence type="ECO:0000256" key="1">
    <source>
        <dbReference type="ARBA" id="ARBA00001946"/>
    </source>
</evidence>
<evidence type="ECO:0000256" key="3">
    <source>
        <dbReference type="ARBA" id="ARBA00008346"/>
    </source>
</evidence>
<evidence type="ECO:0000256" key="11">
    <source>
        <dbReference type="PROSITE-ProRule" id="PRU10111"/>
    </source>
</evidence>
<feature type="active site" evidence="10 12">
    <location>
        <position position="622"/>
    </location>
</feature>
<protein>
    <recommendedName>
        <fullName evidence="5 10">Phosphoenolpyruvate carboxylase</fullName>
        <shortName evidence="10">PEPC</shortName>
        <shortName evidence="10">PEPCase</shortName>
        <ecNumber evidence="4 10">4.1.1.31</ecNumber>
    </recommendedName>
</protein>
<evidence type="ECO:0000313" key="13">
    <source>
        <dbReference type="EMBL" id="CDH46755.1"/>
    </source>
</evidence>
<dbReference type="PROSITE" id="PS00393">
    <property type="entry name" value="PEPCASE_2"/>
    <property type="match status" value="1"/>
</dbReference>
<dbReference type="SUPFAM" id="SSF51621">
    <property type="entry name" value="Phosphoenolpyruvate/pyruvate domain"/>
    <property type="match status" value="1"/>
</dbReference>
<evidence type="ECO:0000256" key="6">
    <source>
        <dbReference type="ARBA" id="ARBA00022842"/>
    </source>
</evidence>
<evidence type="ECO:0000256" key="8">
    <source>
        <dbReference type="ARBA" id="ARBA00023300"/>
    </source>
</evidence>
<sequence>MLPRATNRLPAFATILGARILFPAPKVILMPAPSDKPLRDRIKLLGRLLGDTLRDREGRPVLDAVETLRKGFTELRRQSDPKTRERLMRFIAALNPELLNPVVRAFNTYFSLANIAEEDFQHQQRREQVRCGKPLWRGSFDETLRTLRAAGVDAGQLQTLLNQICFIPVFTAHPTEAKRRVLLGAQRRIFLTHLKLDDPALNPYQRSEVVEELRSQIQILWHTDEVRSSKPQVRDEVKNGLYYFRESIFQALPLLYRNLERALNAVYGDEGGKAAVQIPGLLRFGSWIGGDRDGNPFVTPDTTALALRLQSQEILREYLRRVADLNRHLTYSSSLVTPSPPFTASLAADVRRMAVLFRDPTLQYAQEPYRRKFFLMHHRLQHNLDRIHARIDEREDRIPIPFWGYASEQEFLDDLYLIRESLVAHGDGAVADGELNDLIRLAETFGFHLAALDVRQESGRHTAAVAELFAMAPNLPDYVALSEDERLSVLGNLLAQPGTPLLYCDSFSPATQETLDVFQVMARMHEEIGPHAFDTYVISMTHEASHVLEVLFLSSFAGLAGRRTDGGWHCDIRVAPLFETIADLSRVETLLTRLLDQPTYRELLVASGGVQDVMVGYSDSCKDGGILASNYGLYQAQQQAVALAATHGFGCRLFHGRGGTVGRGGGPVHDAILAQPPGTVRGQIKITEQGEVLSFKYQNLETAVYELTLGITGLIKASRHLIQETPDDPPDAAPIMAELARYGEAAYRDLTDHTPGFMDYFYEATPVTALGALNIGSRPSHRARGDRSKYSVRAIPWMFGWGLARHTLPGWYGIGTALTILRGDDPERLATLQKLYRDWPFFRALLDNSQMSLSKVDVGIAREYARLCEDAAIETGIYQRFRDEYERTCREILAVAQIPTLLAENPMLAKSLERRNPYLDPLNHIQVTLLRRYRQALRDQGADSPEAETWLRPLLRSINALAAGMRNTG</sequence>
<dbReference type="GO" id="GO:0006099">
    <property type="term" value="P:tricarboxylic acid cycle"/>
    <property type="evidence" value="ECO:0007669"/>
    <property type="project" value="InterPro"/>
</dbReference>
<evidence type="ECO:0000256" key="7">
    <source>
        <dbReference type="ARBA" id="ARBA00023239"/>
    </source>
</evidence>
<dbReference type="InterPro" id="IPR033129">
    <property type="entry name" value="PEPCASE_His_AS"/>
</dbReference>
<dbReference type="PANTHER" id="PTHR30523">
    <property type="entry name" value="PHOSPHOENOLPYRUVATE CARBOXYLASE"/>
    <property type="match status" value="1"/>
</dbReference>
<dbReference type="GO" id="GO:0015977">
    <property type="term" value="P:carbon fixation"/>
    <property type="evidence" value="ECO:0007669"/>
    <property type="project" value="UniProtKB-UniRule"/>
</dbReference>
<dbReference type="GO" id="GO:0005829">
    <property type="term" value="C:cytosol"/>
    <property type="evidence" value="ECO:0007669"/>
    <property type="project" value="TreeGrafter"/>
</dbReference>
<comment type="subunit">
    <text evidence="10">Homotetramer.</text>
</comment>
<dbReference type="Gene3D" id="1.20.1440.90">
    <property type="entry name" value="Phosphoenolpyruvate/pyruvate domain"/>
    <property type="match status" value="1"/>
</dbReference>
<feature type="active site" evidence="10 11">
    <location>
        <position position="173"/>
    </location>
</feature>
<dbReference type="PRINTS" id="PR00150">
    <property type="entry name" value="PEPCARBXLASE"/>
</dbReference>
<evidence type="ECO:0000256" key="5">
    <source>
        <dbReference type="ARBA" id="ARBA00022419"/>
    </source>
</evidence>
<dbReference type="EC" id="4.1.1.31" evidence="4 10"/>
<dbReference type="Proteomes" id="UP000019184">
    <property type="component" value="Unassembled WGS sequence"/>
</dbReference>
<accession>A0A7U7GES1</accession>
<keyword evidence="8 10" id="KW-0120">Carbon dioxide fixation</keyword>
<comment type="caution">
    <text evidence="13">The sequence shown here is derived from an EMBL/GenBank/DDBJ whole genome shotgun (WGS) entry which is preliminary data.</text>
</comment>
<dbReference type="HAMAP" id="MF_00595">
    <property type="entry name" value="PEPcase_type1"/>
    <property type="match status" value="1"/>
</dbReference>
<keyword evidence="6 10" id="KW-0460">Magnesium</keyword>
<evidence type="ECO:0000256" key="4">
    <source>
        <dbReference type="ARBA" id="ARBA00012305"/>
    </source>
</evidence>
<name>A0A7U7GES1_9GAMM</name>
<dbReference type="PANTHER" id="PTHR30523:SF46">
    <property type="entry name" value="PHOSPHOENOLPYRUVATE CARBOXYLASE"/>
    <property type="match status" value="1"/>
</dbReference>
<evidence type="ECO:0000256" key="2">
    <source>
        <dbReference type="ARBA" id="ARBA00003670"/>
    </source>
</evidence>
<dbReference type="PROSITE" id="PS00781">
    <property type="entry name" value="PEPCASE_1"/>
    <property type="match status" value="1"/>
</dbReference>
<evidence type="ECO:0000256" key="9">
    <source>
        <dbReference type="ARBA" id="ARBA00048995"/>
    </source>
</evidence>
<organism evidence="13 14">
    <name type="scientific">Candidatus Contendobacter odensis Run_B_J11</name>
    <dbReference type="NCBI Taxonomy" id="1400861"/>
    <lineage>
        <taxon>Bacteria</taxon>
        <taxon>Pseudomonadati</taxon>
        <taxon>Pseudomonadota</taxon>
        <taxon>Gammaproteobacteria</taxon>
        <taxon>Candidatus Competibacteraceae</taxon>
        <taxon>Candidatus Contendibacter</taxon>
    </lineage>
</organism>
<gene>
    <name evidence="10 13" type="primary">ppc</name>
    <name evidence="13" type="ORF">BN874_590023</name>
</gene>
<evidence type="ECO:0000313" key="14">
    <source>
        <dbReference type="Proteomes" id="UP000019184"/>
    </source>
</evidence>
<dbReference type="InterPro" id="IPR018129">
    <property type="entry name" value="PEP_COase_Lys_AS"/>
</dbReference>
<dbReference type="GO" id="GO:0000287">
    <property type="term" value="F:magnesium ion binding"/>
    <property type="evidence" value="ECO:0007669"/>
    <property type="project" value="UniProtKB-UniRule"/>
</dbReference>
<dbReference type="EMBL" id="CBTK010000275">
    <property type="protein sequence ID" value="CDH46755.1"/>
    <property type="molecule type" value="Genomic_DNA"/>
</dbReference>
<dbReference type="InterPro" id="IPR015813">
    <property type="entry name" value="Pyrv/PenolPyrv_kinase-like_dom"/>
</dbReference>
<evidence type="ECO:0000256" key="12">
    <source>
        <dbReference type="PROSITE-ProRule" id="PRU10112"/>
    </source>
</evidence>
<comment type="cofactor">
    <cofactor evidence="1 10">
        <name>Mg(2+)</name>
        <dbReference type="ChEBI" id="CHEBI:18420"/>
    </cofactor>
</comment>
<dbReference type="NCBIfam" id="NF000584">
    <property type="entry name" value="PRK00009.1"/>
    <property type="match status" value="1"/>
</dbReference>
<dbReference type="InterPro" id="IPR022805">
    <property type="entry name" value="PEP_COase_bac/pln-type"/>
</dbReference>
<comment type="similarity">
    <text evidence="3 10">Belongs to the PEPCase type 1 family.</text>
</comment>
<dbReference type="Pfam" id="PF00311">
    <property type="entry name" value="PEPcase"/>
    <property type="match status" value="1"/>
</dbReference>
<reference evidence="13 14" key="1">
    <citation type="journal article" date="2014" name="ISME J.">
        <title>Candidatus Competibacter-lineage genomes retrieved from metagenomes reveal functional metabolic diversity.</title>
        <authorList>
            <person name="McIlroy S.J."/>
            <person name="Albertsen M."/>
            <person name="Andresen E.K."/>
            <person name="Saunders A.M."/>
            <person name="Kristiansen R."/>
            <person name="Stokholm-Bjerregaard M."/>
            <person name="Nielsen K.L."/>
            <person name="Nielsen P.H."/>
        </authorList>
    </citation>
    <scope>NUCLEOTIDE SEQUENCE [LARGE SCALE GENOMIC DNA]</scope>
    <source>
        <strain evidence="13 14">Run_B_J11</strain>
    </source>
</reference>
<dbReference type="GO" id="GO:0008964">
    <property type="term" value="F:phosphoenolpyruvate carboxylase activity"/>
    <property type="evidence" value="ECO:0007669"/>
    <property type="project" value="UniProtKB-UniRule"/>
</dbReference>
<comment type="function">
    <text evidence="2 10">Forms oxaloacetate, a four-carbon dicarboxylic acid source for the tricarboxylic acid cycle.</text>
</comment>
<comment type="catalytic activity">
    <reaction evidence="9 10">
        <text>oxaloacetate + phosphate = phosphoenolpyruvate + hydrogencarbonate</text>
        <dbReference type="Rhea" id="RHEA:28370"/>
        <dbReference type="ChEBI" id="CHEBI:16452"/>
        <dbReference type="ChEBI" id="CHEBI:17544"/>
        <dbReference type="ChEBI" id="CHEBI:43474"/>
        <dbReference type="ChEBI" id="CHEBI:58702"/>
        <dbReference type="EC" id="4.1.1.31"/>
    </reaction>
</comment>
<proteinExistence type="inferred from homology"/>